<name>A0ABP1DU33_9APHY</name>
<evidence type="ECO:0000256" key="2">
    <source>
        <dbReference type="SAM" id="MobiDB-lite"/>
    </source>
</evidence>
<keyword evidence="4" id="KW-1185">Reference proteome</keyword>
<dbReference type="EMBL" id="OZ037949">
    <property type="protein sequence ID" value="CAL1711333.1"/>
    <property type="molecule type" value="Genomic_DNA"/>
</dbReference>
<feature type="region of interest" description="Disordered" evidence="2">
    <location>
        <begin position="255"/>
        <end position="401"/>
    </location>
</feature>
<feature type="compositionally biased region" description="Basic residues" evidence="2">
    <location>
        <begin position="318"/>
        <end position="330"/>
    </location>
</feature>
<proteinExistence type="inferred from homology"/>
<feature type="compositionally biased region" description="Acidic residues" evidence="2">
    <location>
        <begin position="334"/>
        <end position="346"/>
    </location>
</feature>
<evidence type="ECO:0000256" key="1">
    <source>
        <dbReference type="ARBA" id="ARBA00010568"/>
    </source>
</evidence>
<dbReference type="InterPro" id="IPR015034">
    <property type="entry name" value="Bles03"/>
</dbReference>
<organism evidence="3 4">
    <name type="scientific">Somion occarium</name>
    <dbReference type="NCBI Taxonomy" id="3059160"/>
    <lineage>
        <taxon>Eukaryota</taxon>
        <taxon>Fungi</taxon>
        <taxon>Dikarya</taxon>
        <taxon>Basidiomycota</taxon>
        <taxon>Agaricomycotina</taxon>
        <taxon>Agaricomycetes</taxon>
        <taxon>Polyporales</taxon>
        <taxon>Cerrenaceae</taxon>
        <taxon>Somion</taxon>
    </lineage>
</organism>
<dbReference type="SUPFAM" id="SSF55418">
    <property type="entry name" value="eIF4e-like"/>
    <property type="match status" value="1"/>
</dbReference>
<feature type="compositionally biased region" description="Basic and acidic residues" evidence="2">
    <location>
        <begin position="264"/>
        <end position="274"/>
    </location>
</feature>
<dbReference type="Proteomes" id="UP001497453">
    <property type="component" value="Chromosome 6"/>
</dbReference>
<dbReference type="PANTHER" id="PTHR31977:SF1">
    <property type="entry name" value="UPF0696 PROTEIN C11ORF68"/>
    <property type="match status" value="1"/>
</dbReference>
<feature type="compositionally biased region" description="Acidic residues" evidence="2">
    <location>
        <begin position="381"/>
        <end position="390"/>
    </location>
</feature>
<dbReference type="Pfam" id="PF08939">
    <property type="entry name" value="Bles03"/>
    <property type="match status" value="1"/>
</dbReference>
<accession>A0ABP1DU33</accession>
<gene>
    <name evidence="3" type="ORF">GFSPODELE1_LOCUS8291</name>
</gene>
<sequence>MVLSDDSVPDAYPYAWSSSSKLTLSEFLTKYKPSMVQDDGTKPWLWVQKADNVEKVDRTAAIEEANEILKETTEKVENIKNDDSIPTRANKKKGIKSKKELREEAQQEATEKLKDVSERHGFVSGKWLIFAPADKVDLIWSTVATSLIEGPLSKTSATLTKVATSPKNEQPNHQHLLCLYLPNVYDKDSVTEVMKILLRNHGLNLSGVKSNLYTEMGLDSKHPSGIQSTVWRNNSLMKDTEIKELKDAFYAELSTAKSAQTERPAAEKTTEKPRSSAAASIPKPKLKKKAVDDDPFASDDDATKPQASEKKEEAKPTSKGKKKFVPKKKAKNDDDFESDHDEDSETNGEKQRVEELKAKKAAAAERTKKASSASKRRKSDEDEDDAEDESEPPKKKRGGRK</sequence>
<reference evidence="4" key="1">
    <citation type="submission" date="2024-04" db="EMBL/GenBank/DDBJ databases">
        <authorList>
            <person name="Shaw F."/>
            <person name="Minotto A."/>
        </authorList>
    </citation>
    <scope>NUCLEOTIDE SEQUENCE [LARGE SCALE GENOMIC DNA]</scope>
</reference>
<feature type="region of interest" description="Disordered" evidence="2">
    <location>
        <begin position="79"/>
        <end position="101"/>
    </location>
</feature>
<dbReference type="Gene3D" id="3.30.760.10">
    <property type="entry name" value="RNA Cap, Translation Initiation Factor Eif4e"/>
    <property type="match status" value="1"/>
</dbReference>
<dbReference type="InterPro" id="IPR023398">
    <property type="entry name" value="TIF_eIF4e-like"/>
</dbReference>
<evidence type="ECO:0000313" key="3">
    <source>
        <dbReference type="EMBL" id="CAL1711333.1"/>
    </source>
</evidence>
<protein>
    <submittedName>
        <fullName evidence="3">Uncharacterized protein</fullName>
    </submittedName>
</protein>
<feature type="compositionally biased region" description="Basic and acidic residues" evidence="2">
    <location>
        <begin position="347"/>
        <end position="368"/>
    </location>
</feature>
<comment type="similarity">
    <text evidence="1">Belongs to the UPF0696 family.</text>
</comment>
<dbReference type="PANTHER" id="PTHR31977">
    <property type="entry name" value="UPF0696 PROTEIN C11ORF68"/>
    <property type="match status" value="1"/>
</dbReference>
<evidence type="ECO:0000313" key="4">
    <source>
        <dbReference type="Proteomes" id="UP001497453"/>
    </source>
</evidence>
<feature type="compositionally biased region" description="Basic and acidic residues" evidence="2">
    <location>
        <begin position="301"/>
        <end position="316"/>
    </location>
</feature>